<keyword evidence="4" id="KW-0804">Transcription</keyword>
<dbReference type="GO" id="GO:0003677">
    <property type="term" value="F:DNA binding"/>
    <property type="evidence" value="ECO:0007669"/>
    <property type="project" value="UniProtKB-KW"/>
</dbReference>
<dbReference type="InterPro" id="IPR013325">
    <property type="entry name" value="RNA_pol_sigma_r2"/>
</dbReference>
<evidence type="ECO:0000313" key="7">
    <source>
        <dbReference type="Proteomes" id="UP000479114"/>
    </source>
</evidence>
<evidence type="ECO:0000256" key="2">
    <source>
        <dbReference type="ARBA" id="ARBA00023082"/>
    </source>
</evidence>
<organism evidence="6 7">
    <name type="scientific">Paenibacillus rhizovicinus</name>
    <dbReference type="NCBI Taxonomy" id="2704463"/>
    <lineage>
        <taxon>Bacteria</taxon>
        <taxon>Bacillati</taxon>
        <taxon>Bacillota</taxon>
        <taxon>Bacilli</taxon>
        <taxon>Bacillales</taxon>
        <taxon>Paenibacillaceae</taxon>
        <taxon>Paenibacillus</taxon>
    </lineage>
</organism>
<reference evidence="6 7" key="1">
    <citation type="submission" date="2020-02" db="EMBL/GenBank/DDBJ databases">
        <title>Paenibacillus sp. nov., isolated from rhizosphere soil of tomato.</title>
        <authorList>
            <person name="Weon H.-Y."/>
            <person name="Lee S.A."/>
        </authorList>
    </citation>
    <scope>NUCLEOTIDE SEQUENCE [LARGE SCALE GENOMIC DNA]</scope>
    <source>
        <strain evidence="6 7">14171R-81</strain>
    </source>
</reference>
<name>A0A6C0P024_9BACL</name>
<dbReference type="Gene3D" id="1.10.1740.10">
    <property type="match status" value="1"/>
</dbReference>
<dbReference type="InterPro" id="IPR039425">
    <property type="entry name" value="RNA_pol_sigma-70-like"/>
</dbReference>
<evidence type="ECO:0000256" key="4">
    <source>
        <dbReference type="ARBA" id="ARBA00023163"/>
    </source>
</evidence>
<proteinExistence type="predicted"/>
<dbReference type="SUPFAM" id="SSF88946">
    <property type="entry name" value="Sigma2 domain of RNA polymerase sigma factors"/>
    <property type="match status" value="1"/>
</dbReference>
<evidence type="ECO:0000256" key="3">
    <source>
        <dbReference type="ARBA" id="ARBA00023125"/>
    </source>
</evidence>
<dbReference type="RefSeq" id="WP_162640527.1">
    <property type="nucleotide sequence ID" value="NZ_CP048286.1"/>
</dbReference>
<protein>
    <submittedName>
        <fullName evidence="6">RNA polymerase sigma factor</fullName>
    </submittedName>
</protein>
<dbReference type="KEGG" id="prz:GZH47_13320"/>
<dbReference type="GO" id="GO:0006352">
    <property type="term" value="P:DNA-templated transcription initiation"/>
    <property type="evidence" value="ECO:0007669"/>
    <property type="project" value="InterPro"/>
</dbReference>
<dbReference type="EMBL" id="CP048286">
    <property type="protein sequence ID" value="QHW31721.1"/>
    <property type="molecule type" value="Genomic_DNA"/>
</dbReference>
<dbReference type="PANTHER" id="PTHR43133">
    <property type="entry name" value="RNA POLYMERASE ECF-TYPE SIGMA FACTO"/>
    <property type="match status" value="1"/>
</dbReference>
<accession>A0A6C0P024</accession>
<sequence length="111" mass="12634">MFGEDGQSALFEQLRLQYESDLRSYCRMLTGTPWDAEDLYQETMLKSLRANAAFLSHLAPRAFLFRVASNAWLDVCRKRKADVRLPVGHEALASETDTYSFDTEAALHRGS</sequence>
<keyword evidence="7" id="KW-1185">Reference proteome</keyword>
<dbReference type="Pfam" id="PF04542">
    <property type="entry name" value="Sigma70_r2"/>
    <property type="match status" value="1"/>
</dbReference>
<feature type="domain" description="RNA polymerase sigma-70 region 2" evidence="5">
    <location>
        <begin position="17"/>
        <end position="80"/>
    </location>
</feature>
<evidence type="ECO:0000313" key="6">
    <source>
        <dbReference type="EMBL" id="QHW31721.1"/>
    </source>
</evidence>
<dbReference type="Proteomes" id="UP000479114">
    <property type="component" value="Chromosome"/>
</dbReference>
<dbReference type="InterPro" id="IPR007627">
    <property type="entry name" value="RNA_pol_sigma70_r2"/>
</dbReference>
<keyword evidence="2" id="KW-0731">Sigma factor</keyword>
<evidence type="ECO:0000256" key="1">
    <source>
        <dbReference type="ARBA" id="ARBA00023015"/>
    </source>
</evidence>
<gene>
    <name evidence="6" type="ORF">GZH47_13320</name>
</gene>
<keyword evidence="1" id="KW-0805">Transcription regulation</keyword>
<evidence type="ECO:0000259" key="5">
    <source>
        <dbReference type="Pfam" id="PF04542"/>
    </source>
</evidence>
<dbReference type="PANTHER" id="PTHR43133:SF8">
    <property type="entry name" value="RNA POLYMERASE SIGMA FACTOR HI_1459-RELATED"/>
    <property type="match status" value="1"/>
</dbReference>
<dbReference type="GO" id="GO:0016987">
    <property type="term" value="F:sigma factor activity"/>
    <property type="evidence" value="ECO:0007669"/>
    <property type="project" value="UniProtKB-KW"/>
</dbReference>
<dbReference type="AlphaFoldDB" id="A0A6C0P024"/>
<keyword evidence="3" id="KW-0238">DNA-binding</keyword>